<dbReference type="InterPro" id="IPR050749">
    <property type="entry name" value="Glycosyl_Hydrolase_47"/>
</dbReference>
<dbReference type="GO" id="GO:0005783">
    <property type="term" value="C:endoplasmic reticulum"/>
    <property type="evidence" value="ECO:0007669"/>
    <property type="project" value="TreeGrafter"/>
</dbReference>
<comment type="cofactor">
    <cofactor evidence="1 11">
        <name>Ca(2+)</name>
        <dbReference type="ChEBI" id="CHEBI:29108"/>
    </cofactor>
</comment>
<dbReference type="OrthoDB" id="10052040at2759"/>
<dbReference type="GO" id="GO:0005975">
    <property type="term" value="P:carbohydrate metabolic process"/>
    <property type="evidence" value="ECO:0007669"/>
    <property type="project" value="InterPro"/>
</dbReference>
<proteinExistence type="inferred from homology"/>
<keyword evidence="7 12" id="KW-1015">Disulfide bond</keyword>
<feature type="compositionally biased region" description="Polar residues" evidence="14">
    <location>
        <begin position="452"/>
        <end position="471"/>
    </location>
</feature>
<feature type="compositionally biased region" description="Basic and acidic residues" evidence="14">
    <location>
        <begin position="99"/>
        <end position="113"/>
    </location>
</feature>
<keyword evidence="15" id="KW-0732">Signal</keyword>
<dbReference type="PRINTS" id="PR00747">
    <property type="entry name" value="GLYHDRLASE47"/>
</dbReference>
<comment type="subcellular location">
    <subcellularLocation>
        <location evidence="3">Cytoplasmic vesicle lumen</location>
    </subcellularLocation>
</comment>
<comment type="function">
    <text evidence="9">Involved in the maturation of Asn-linked oligosaccharides. Progressively trims alpha-1,2-linked mannose residues from Man(9)GlcNAc(2) to produce Man(5)GlcNAc(2).</text>
</comment>
<dbReference type="GO" id="GO:0016020">
    <property type="term" value="C:membrane"/>
    <property type="evidence" value="ECO:0007669"/>
    <property type="project" value="InterPro"/>
</dbReference>
<gene>
    <name evidence="16" type="ORF">BDV29DRAFT_159754</name>
</gene>
<dbReference type="PANTHER" id="PTHR11742">
    <property type="entry name" value="MANNOSYL-OLIGOSACCHARIDE ALPHA-1,2-MANNOSIDASE-RELATED"/>
    <property type="match status" value="1"/>
</dbReference>
<dbReference type="Proteomes" id="UP000326565">
    <property type="component" value="Unassembled WGS sequence"/>
</dbReference>
<reference evidence="16 17" key="1">
    <citation type="submission" date="2019-04" db="EMBL/GenBank/DDBJ databases">
        <title>Friends and foes A comparative genomics study of 23 Aspergillus species from section Flavi.</title>
        <authorList>
            <consortium name="DOE Joint Genome Institute"/>
            <person name="Kjaerbolling I."/>
            <person name="Vesth T."/>
            <person name="Frisvad J.C."/>
            <person name="Nybo J.L."/>
            <person name="Theobald S."/>
            <person name="Kildgaard S."/>
            <person name="Isbrandt T."/>
            <person name="Kuo A."/>
            <person name="Sato A."/>
            <person name="Lyhne E.K."/>
            <person name="Kogle M.E."/>
            <person name="Wiebenga A."/>
            <person name="Kun R.S."/>
            <person name="Lubbers R.J."/>
            <person name="Makela M.R."/>
            <person name="Barry K."/>
            <person name="Chovatia M."/>
            <person name="Clum A."/>
            <person name="Daum C."/>
            <person name="Haridas S."/>
            <person name="He G."/>
            <person name="LaButti K."/>
            <person name="Lipzen A."/>
            <person name="Mondo S."/>
            <person name="Riley R."/>
            <person name="Salamov A."/>
            <person name="Simmons B.A."/>
            <person name="Magnuson J.K."/>
            <person name="Henrissat B."/>
            <person name="Mortensen U.H."/>
            <person name="Larsen T.O."/>
            <person name="Devries R.P."/>
            <person name="Grigoriev I.V."/>
            <person name="Machida M."/>
            <person name="Baker S.E."/>
            <person name="Andersen M.R."/>
        </authorList>
    </citation>
    <scope>NUCLEOTIDE SEQUENCE [LARGE SCALE GENOMIC DNA]</scope>
    <source>
        <strain evidence="16 17">CBS 151.66</strain>
    </source>
</reference>
<dbReference type="InterPro" id="IPR001382">
    <property type="entry name" value="Glyco_hydro_47"/>
</dbReference>
<dbReference type="EC" id="3.2.1.-" evidence="13"/>
<dbReference type="Gene3D" id="1.50.10.10">
    <property type="match status" value="3"/>
</dbReference>
<evidence type="ECO:0000256" key="2">
    <source>
        <dbReference type="ARBA" id="ARBA00001946"/>
    </source>
</evidence>
<keyword evidence="11" id="KW-0106">Calcium</keyword>
<evidence type="ECO:0000256" key="4">
    <source>
        <dbReference type="ARBA" id="ARBA00004922"/>
    </source>
</evidence>
<comment type="pathway">
    <text evidence="4">Protein modification; protein glycosylation.</text>
</comment>
<evidence type="ECO:0000256" key="13">
    <source>
        <dbReference type="RuleBase" id="RU361193"/>
    </source>
</evidence>
<feature type="active site" evidence="10">
    <location>
        <position position="497"/>
    </location>
</feature>
<feature type="compositionally biased region" description="Polar residues" evidence="14">
    <location>
        <begin position="700"/>
        <end position="710"/>
    </location>
</feature>
<comment type="similarity">
    <text evidence="5 13">Belongs to the glycosyl hydrolase 47 family.</text>
</comment>
<dbReference type="AlphaFoldDB" id="A0A5N5WVJ6"/>
<feature type="compositionally biased region" description="Basic and acidic residues" evidence="14">
    <location>
        <begin position="639"/>
        <end position="669"/>
    </location>
</feature>
<feature type="chain" id="PRO_5024871300" description="alpha-1,2-Mannosidase" evidence="15">
    <location>
        <begin position="28"/>
        <end position="855"/>
    </location>
</feature>
<evidence type="ECO:0000313" key="17">
    <source>
        <dbReference type="Proteomes" id="UP000326565"/>
    </source>
</evidence>
<evidence type="ECO:0000256" key="11">
    <source>
        <dbReference type="PIRSR" id="PIRSR601382-2"/>
    </source>
</evidence>
<keyword evidence="13" id="KW-0326">Glycosidase</keyword>
<name>A0A5N5WVJ6_9EURO</name>
<evidence type="ECO:0000256" key="5">
    <source>
        <dbReference type="ARBA" id="ARBA00007658"/>
    </source>
</evidence>
<dbReference type="GO" id="GO:0036503">
    <property type="term" value="P:ERAD pathway"/>
    <property type="evidence" value="ECO:0007669"/>
    <property type="project" value="UniProtKB-ARBA"/>
</dbReference>
<feature type="region of interest" description="Disordered" evidence="14">
    <location>
        <begin position="639"/>
        <end position="727"/>
    </location>
</feature>
<sequence length="855" mass="95682">MFRARRYRVLLIFAAVFVLAFIHFSRSRQPPTVTLGVPPPVDRPGSYPQSPPAAGNKDPAAPKIPQETPQSKGPAEPSPPDANIPSQHPPSDSSSSAPEHPRPSNEAQSKEDGSPYFQTGSGSQGQGKPDADEIQPAVHWKKLPEKYPVAPEDLIKIPTGIPKSLPKLQAKFRDEVSEDKMKRLNRQSTIKAAFEHAWSGYKSSAMGHDEVLPLRGGFRDPFNGWGATLVDTLDTLWIMGLKEEFSIAVDQVKKIDFTTSKKGEIPVFETAIRYLGGLLGAYDISGHKYDLLLDKAIELGDILISAFDTPNRMPMLYYKWKPTDTSNPHRASMATVLAEIGSLNMEFTRLAQLTKDDKYYDAIARITNELEKFQLHTSVSGLWPMKVDASGCLVSKSQLGHEIPRDAPRNTSIPISTPSSAESMIAIPTNVESYKNLLDSRELDEDAQLATYDTTPELSTPESHGTPTSAGETAEYCNGGLTNPPGSLQFGVGAPADSTYEYLPKEYMLLGGLNEQYRTMYEKAMDAARKHLLFRPMIKDDRDVRFLATVTKPRPDAEMVYEYEGAHLTCFAGGMFAVGSKLFGIESDLDLAAKLTDGCVWAYESTKTGIMPEKFMMTPCKKDEPCEWDEAKYWKALDPHEETRTTRGKQQREQKENSAKMEGKKDEVRGTQTNATSSTPANSHKKREPERGNWHVISSPMRTTKANNTADVEGRDSSSSKSSTPSHKEFVLSRIQNEHLPPGVTRINSRIYLLRPEAIESVFIMYRLTGEEHWREKGWKMFEAISKYTRTDMGHSAIKDVTVENPTMSNEMQSFWLAETLKYFYLLFSEPNLVSLDEYVLNTEAHPFKRPVYNY</sequence>
<accession>A0A5N5WVJ6</accession>
<evidence type="ECO:0000256" key="8">
    <source>
        <dbReference type="ARBA" id="ARBA00023329"/>
    </source>
</evidence>
<feature type="active site" description="Proton donor" evidence="10">
    <location>
        <position position="269"/>
    </location>
</feature>
<keyword evidence="8" id="KW-0968">Cytoplasmic vesicle</keyword>
<feature type="active site" description="Proton donor" evidence="10">
    <location>
        <position position="613"/>
    </location>
</feature>
<dbReference type="SUPFAM" id="SSF48225">
    <property type="entry name" value="Seven-hairpin glycosidases"/>
    <property type="match status" value="1"/>
</dbReference>
<dbReference type="InterPro" id="IPR036026">
    <property type="entry name" value="Seven-hairpin_glycosidases"/>
</dbReference>
<evidence type="ECO:0000313" key="16">
    <source>
        <dbReference type="EMBL" id="KAB8071132.1"/>
    </source>
</evidence>
<dbReference type="FunFam" id="1.50.10.10:FF:000044">
    <property type="entry name" value="alpha-1,2-Mannosidase"/>
    <property type="match status" value="1"/>
</dbReference>
<evidence type="ECO:0000256" key="10">
    <source>
        <dbReference type="PIRSR" id="PIRSR601382-1"/>
    </source>
</evidence>
<evidence type="ECO:0000256" key="7">
    <source>
        <dbReference type="ARBA" id="ARBA00023157"/>
    </source>
</evidence>
<dbReference type="InterPro" id="IPR012341">
    <property type="entry name" value="6hp_glycosidase-like_sf"/>
</dbReference>
<feature type="region of interest" description="Disordered" evidence="14">
    <location>
        <begin position="452"/>
        <end position="474"/>
    </location>
</feature>
<feature type="region of interest" description="Disordered" evidence="14">
    <location>
        <begin position="29"/>
        <end position="132"/>
    </location>
</feature>
<dbReference type="GO" id="GO:0005509">
    <property type="term" value="F:calcium ion binding"/>
    <property type="evidence" value="ECO:0007669"/>
    <property type="project" value="InterPro"/>
</dbReference>
<evidence type="ECO:0000256" key="9">
    <source>
        <dbReference type="ARBA" id="ARBA00024790"/>
    </source>
</evidence>
<keyword evidence="11" id="KW-0479">Metal-binding</keyword>
<feature type="active site" evidence="10">
    <location>
        <position position="757"/>
    </location>
</feature>
<dbReference type="EMBL" id="ML732281">
    <property type="protein sequence ID" value="KAB8071132.1"/>
    <property type="molecule type" value="Genomic_DNA"/>
</dbReference>
<keyword evidence="17" id="KW-1185">Reference proteome</keyword>
<evidence type="ECO:0000256" key="14">
    <source>
        <dbReference type="SAM" id="MobiDB-lite"/>
    </source>
</evidence>
<keyword evidence="6 13" id="KW-0378">Hydrolase</keyword>
<dbReference type="UniPathway" id="UPA00378"/>
<dbReference type="PANTHER" id="PTHR11742:SF103">
    <property type="entry name" value="ENDOPLASMIC RETICULUM MANNOSIDASE MNL2-RELATED"/>
    <property type="match status" value="1"/>
</dbReference>
<feature type="signal peptide" evidence="15">
    <location>
        <begin position="1"/>
        <end position="27"/>
    </location>
</feature>
<organism evidence="16 17">
    <name type="scientific">Aspergillus leporis</name>
    <dbReference type="NCBI Taxonomy" id="41062"/>
    <lineage>
        <taxon>Eukaryota</taxon>
        <taxon>Fungi</taxon>
        <taxon>Dikarya</taxon>
        <taxon>Ascomycota</taxon>
        <taxon>Pezizomycotina</taxon>
        <taxon>Eurotiomycetes</taxon>
        <taxon>Eurotiomycetidae</taxon>
        <taxon>Eurotiales</taxon>
        <taxon>Aspergillaceae</taxon>
        <taxon>Aspergillus</taxon>
        <taxon>Aspergillus subgen. Circumdati</taxon>
    </lineage>
</organism>
<comment type="cofactor">
    <cofactor evidence="2">
        <name>Mg(2+)</name>
        <dbReference type="ChEBI" id="CHEBI:18420"/>
    </cofactor>
</comment>
<evidence type="ECO:0000256" key="3">
    <source>
        <dbReference type="ARBA" id="ARBA00004321"/>
    </source>
</evidence>
<protein>
    <recommendedName>
        <fullName evidence="13">alpha-1,2-Mannosidase</fullName>
        <ecNumber evidence="13">3.2.1.-</ecNumber>
    </recommendedName>
</protein>
<dbReference type="Pfam" id="PF01532">
    <property type="entry name" value="Glyco_hydro_47"/>
    <property type="match status" value="1"/>
</dbReference>
<evidence type="ECO:0000256" key="12">
    <source>
        <dbReference type="PIRSR" id="PIRSR601382-3"/>
    </source>
</evidence>
<dbReference type="GO" id="GO:0004571">
    <property type="term" value="F:mannosyl-oligosaccharide 1,2-alpha-mannosidase activity"/>
    <property type="evidence" value="ECO:0007669"/>
    <property type="project" value="InterPro"/>
</dbReference>
<feature type="compositionally biased region" description="Low complexity" evidence="14">
    <location>
        <begin position="85"/>
        <end position="98"/>
    </location>
</feature>
<evidence type="ECO:0000256" key="15">
    <source>
        <dbReference type="SAM" id="SignalP"/>
    </source>
</evidence>
<evidence type="ECO:0000256" key="1">
    <source>
        <dbReference type="ARBA" id="ARBA00001913"/>
    </source>
</evidence>
<feature type="compositionally biased region" description="Polar residues" evidence="14">
    <location>
        <begin position="670"/>
        <end position="682"/>
    </location>
</feature>
<evidence type="ECO:0000256" key="6">
    <source>
        <dbReference type="ARBA" id="ARBA00022801"/>
    </source>
</evidence>
<dbReference type="GO" id="GO:0060205">
    <property type="term" value="C:cytoplasmic vesicle lumen"/>
    <property type="evidence" value="ECO:0007669"/>
    <property type="project" value="UniProtKB-SubCell"/>
</dbReference>
<feature type="disulfide bond" evidence="12">
    <location>
        <begin position="570"/>
        <end position="599"/>
    </location>
</feature>
<feature type="binding site" evidence="11">
    <location>
        <position position="843"/>
    </location>
    <ligand>
        <name>Ca(2+)</name>
        <dbReference type="ChEBI" id="CHEBI:29108"/>
    </ligand>
</feature>